<keyword evidence="2" id="KW-1185">Reference proteome</keyword>
<gene>
    <name evidence="1" type="ORF">TUBRATIS_24180</name>
</gene>
<reference evidence="1 2" key="1">
    <citation type="submission" date="2018-10" db="EMBL/GenBank/DDBJ databases">
        <title>Draft genome sequence of the microsporidian Tubulinosema ratisbonensis.</title>
        <authorList>
            <person name="Polonais V."/>
            <person name="Peyretaillade E."/>
            <person name="Niehus S."/>
            <person name="Wawrzyniak I."/>
            <person name="Franchet A."/>
            <person name="Gaspin C."/>
            <person name="Reichstadt M."/>
            <person name="Belser C."/>
            <person name="Labadie K."/>
            <person name="Delbac F."/>
            <person name="Ferrandon D."/>
        </authorList>
    </citation>
    <scope>NUCLEOTIDE SEQUENCE [LARGE SCALE GENOMIC DNA]</scope>
    <source>
        <strain evidence="1 2">Franzen</strain>
    </source>
</reference>
<protein>
    <submittedName>
        <fullName evidence="1">Uncharacterized protein</fullName>
    </submittedName>
</protein>
<name>A0A437AIZ5_9MICR</name>
<dbReference type="AlphaFoldDB" id="A0A437AIZ5"/>
<dbReference type="EMBL" id="RCSS01000632">
    <property type="protein sequence ID" value="RVD91141.1"/>
    <property type="molecule type" value="Genomic_DNA"/>
</dbReference>
<dbReference type="VEuPathDB" id="MicrosporidiaDB:TUBRATIS_24180"/>
<proteinExistence type="predicted"/>
<evidence type="ECO:0000313" key="2">
    <source>
        <dbReference type="Proteomes" id="UP000282876"/>
    </source>
</evidence>
<dbReference type="Proteomes" id="UP000282876">
    <property type="component" value="Unassembled WGS sequence"/>
</dbReference>
<organism evidence="1 2">
    <name type="scientific">Tubulinosema ratisbonensis</name>
    <dbReference type="NCBI Taxonomy" id="291195"/>
    <lineage>
        <taxon>Eukaryota</taxon>
        <taxon>Fungi</taxon>
        <taxon>Fungi incertae sedis</taxon>
        <taxon>Microsporidia</taxon>
        <taxon>Tubulinosematoidea</taxon>
        <taxon>Tubulinosematidae</taxon>
        <taxon>Tubulinosema</taxon>
    </lineage>
</organism>
<comment type="caution">
    <text evidence="1">The sequence shown here is derived from an EMBL/GenBank/DDBJ whole genome shotgun (WGS) entry which is preliminary data.</text>
</comment>
<evidence type="ECO:0000313" key="1">
    <source>
        <dbReference type="EMBL" id="RVD91141.1"/>
    </source>
</evidence>
<sequence>MIMCIIMILCTRKRTYGSIDDSEQIKRVKTTKNESKLNCYFSARCEQNELQPINFNYNTTNDHFSEFQTLGVLEGFTNNQFSNVTDNTENDDSLEPHTSSFLNNSHKNKKSFIVKQKSFKLSCDTQSESDVVIIYNLSDLIKEQRVQFDVEATNFSLIRIKEDIFKPGINDFIDKFGINTFFREFTTKYEPIDQIETLKIVQKNNERRNISVRISYLYRVKGLSLYSPFVLYLCNIIYTLEKRFSLRLKNIFGFVVQLNSTVPCNMLKYFKEDKIKYFTFFYDNYITSSFIQNCFKEEIEILGQFENLKEIVSVAIKKFNEFFNNYIKTIPRLYDSKFRLYFRRVNNYCFSINQTRSRNFLQVWLIDLFNNNTNSVLLILFLELKYLIESIMHYEKFLFFPKRFHFFFSLLIYKLCFNLPRLKYEFNKLKTKQNFLFTDSKYINMFVLEIRCMMTAFNISVLLDKDQLKLIFYKSFISYVRLISPNLLNCILFDEFTNFESFKGYSKQIRVSCIPTTNFNSNRSNGSNVLENAKIEFLNPVLIQLSYFGLYHKQKMDIMVEIAVLNNESSGLQSENFNNIEKITNMLSEYFENFE</sequence>
<accession>A0A437AIZ5</accession>